<dbReference type="InterPro" id="IPR050367">
    <property type="entry name" value="APC_superfamily"/>
</dbReference>
<dbReference type="GO" id="GO:0005886">
    <property type="term" value="C:plasma membrane"/>
    <property type="evidence" value="ECO:0007669"/>
    <property type="project" value="UniProtKB-SubCell"/>
</dbReference>
<dbReference type="EMBL" id="CP065856">
    <property type="protein sequence ID" value="QPV63243.1"/>
    <property type="molecule type" value="Genomic_DNA"/>
</dbReference>
<feature type="transmembrane region" description="Helical" evidence="6">
    <location>
        <begin position="389"/>
        <end position="411"/>
    </location>
</feature>
<sequence>MSSDEDLAKDLGLLSAMTIGIGTMIGAGIFVLPGVAAQEAGPVVVASFLVGGVVAMINAFSVSELGTAMPKAGGGYYYINRSLGPLFGSIAGMGDWMGLAFASAFYCIGFGQYLATLAPIPGFLFLADIQVGALIAGVIFVGVNYIGAKETGGIQTVIVLTLLSILSVFAVFGWLSFDYAVLVGDGGLTPMGYGAILPGTAVVFVSFLGYAKIATVAEELKNPGRNLPIAVIGSVALVTVVYGILVTIMLGVVPWPDLSRDAPVAQVTRIAFPGGLTGIAVTVVTLAALLATASSANASILASARINFAMGRDGIVTDWLNDIHPSFATPYRSILVTGAVILVFIAALGQQLEVLAKAASVLHLVVYALINVGLIVFREADVEEYDPDFTVPFYPVTPILGAVASLALVTFMDPIEIGLSMAFVVTAVVWYLVYARRHTVYEGALGEFVTERSEEMPDIAVSAAETVAPDGGDYRVMVPLANPEHEQELITLASAVAKQRGGTVVATHIVTVPDQTPLDRARDRADDIDATSQGLLDRARANAETFGVPVETHTILSHQGYEAVFDAVRTHEADLAVMGWGPEAHWSPGRTESALDDVAGDLPCDFLALRDRGFDPSRVLVPTAGGPDSELGAELATDLRREFDAEVSLLYVADEGESAEGADFLAQWANDHDLGDADLHVETGDVEAAIESAARDATLVVLGASEEGLLQRLLGGSLVMDVVDDVDCSVVLAEKPTERSLRQRLFGNQ</sequence>
<dbReference type="GO" id="GO:0022857">
    <property type="term" value="F:transmembrane transporter activity"/>
    <property type="evidence" value="ECO:0007669"/>
    <property type="project" value="InterPro"/>
</dbReference>
<comment type="subcellular location">
    <subcellularLocation>
        <location evidence="1">Cell membrane</location>
        <topology evidence="1">Multi-pass membrane protein</topology>
    </subcellularLocation>
</comment>
<dbReference type="OrthoDB" id="56838at2157"/>
<dbReference type="Proteomes" id="UP000595001">
    <property type="component" value="Chromosome"/>
</dbReference>
<reference evidence="8 9" key="1">
    <citation type="submission" date="2020-12" db="EMBL/GenBank/DDBJ databases">
        <title>Halosimplex halophilum sp. nov. and Halosimplex salinum sp. nov., two new members of the genus Halosimplex.</title>
        <authorList>
            <person name="Cui H.L."/>
        </authorList>
    </citation>
    <scope>NUCLEOTIDE SEQUENCE [LARGE SCALE GENOMIC DNA]</scope>
    <source>
        <strain evidence="8 9">YGH94</strain>
    </source>
</reference>
<feature type="transmembrane region" description="Helical" evidence="6">
    <location>
        <begin position="123"/>
        <end position="145"/>
    </location>
</feature>
<dbReference type="CDD" id="cd00293">
    <property type="entry name" value="USP-like"/>
    <property type="match status" value="2"/>
</dbReference>
<dbReference type="SUPFAM" id="SSF52402">
    <property type="entry name" value="Adenine nucleotide alpha hydrolases-like"/>
    <property type="match status" value="2"/>
</dbReference>
<dbReference type="PANTHER" id="PTHR42770">
    <property type="entry name" value="AMINO ACID TRANSPORTER-RELATED"/>
    <property type="match status" value="1"/>
</dbReference>
<keyword evidence="2" id="KW-1003">Cell membrane</keyword>
<protein>
    <submittedName>
        <fullName evidence="8">Amino acid permease</fullName>
    </submittedName>
</protein>
<evidence type="ECO:0000256" key="3">
    <source>
        <dbReference type="ARBA" id="ARBA00022692"/>
    </source>
</evidence>
<dbReference type="AlphaFoldDB" id="A0A7T3FYT4"/>
<feature type="transmembrane region" description="Helical" evidence="6">
    <location>
        <begin position="43"/>
        <end position="62"/>
    </location>
</feature>
<feature type="transmembrane region" description="Helical" evidence="6">
    <location>
        <begin position="157"/>
        <end position="175"/>
    </location>
</feature>
<evidence type="ECO:0000256" key="1">
    <source>
        <dbReference type="ARBA" id="ARBA00004651"/>
    </source>
</evidence>
<evidence type="ECO:0000259" key="7">
    <source>
        <dbReference type="Pfam" id="PF00582"/>
    </source>
</evidence>
<feature type="transmembrane region" description="Helical" evidence="6">
    <location>
        <begin position="195"/>
        <end position="215"/>
    </location>
</feature>
<dbReference type="RefSeq" id="WP_198062036.1">
    <property type="nucleotide sequence ID" value="NZ_CP065856.1"/>
</dbReference>
<evidence type="ECO:0000256" key="5">
    <source>
        <dbReference type="ARBA" id="ARBA00023136"/>
    </source>
</evidence>
<proteinExistence type="predicted"/>
<gene>
    <name evidence="8" type="ORF">I7X12_01010</name>
</gene>
<evidence type="ECO:0000313" key="9">
    <source>
        <dbReference type="Proteomes" id="UP000595001"/>
    </source>
</evidence>
<organism evidence="8 9">
    <name type="scientific">Halosimplex litoreum</name>
    <dbReference type="NCBI Taxonomy" id="1198301"/>
    <lineage>
        <taxon>Archaea</taxon>
        <taxon>Methanobacteriati</taxon>
        <taxon>Methanobacteriota</taxon>
        <taxon>Stenosarchaea group</taxon>
        <taxon>Halobacteria</taxon>
        <taxon>Halobacteriales</taxon>
        <taxon>Haloarculaceae</taxon>
        <taxon>Halosimplex</taxon>
    </lineage>
</organism>
<feature type="domain" description="UspA" evidence="7">
    <location>
        <begin position="618"/>
        <end position="732"/>
    </location>
</feature>
<keyword evidence="5 6" id="KW-0472">Membrane</keyword>
<name>A0A7T3FYT4_9EURY</name>
<dbReference type="PANTHER" id="PTHR42770:SF11">
    <property type="entry name" value="INNER MEMBRANE TRANSPORT PROTEIN YBAT"/>
    <property type="match status" value="1"/>
</dbReference>
<dbReference type="Pfam" id="PF13520">
    <property type="entry name" value="AA_permease_2"/>
    <property type="match status" value="1"/>
</dbReference>
<feature type="transmembrane region" description="Helical" evidence="6">
    <location>
        <begin position="334"/>
        <end position="352"/>
    </location>
</feature>
<dbReference type="KEGG" id="hlt:I7X12_01010"/>
<feature type="transmembrane region" description="Helical" evidence="6">
    <location>
        <begin position="12"/>
        <end position="37"/>
    </location>
</feature>
<accession>A0A7T3FYT4</accession>
<evidence type="ECO:0000256" key="6">
    <source>
        <dbReference type="SAM" id="Phobius"/>
    </source>
</evidence>
<dbReference type="Gene3D" id="1.20.1740.10">
    <property type="entry name" value="Amino acid/polyamine transporter I"/>
    <property type="match status" value="1"/>
</dbReference>
<feature type="transmembrane region" description="Helical" evidence="6">
    <location>
        <begin position="358"/>
        <end position="377"/>
    </location>
</feature>
<keyword evidence="9" id="KW-1185">Reference proteome</keyword>
<dbReference type="InterPro" id="IPR002293">
    <property type="entry name" value="AA/rel_permease1"/>
</dbReference>
<keyword evidence="3 6" id="KW-0812">Transmembrane</keyword>
<keyword evidence="4 6" id="KW-1133">Transmembrane helix</keyword>
<dbReference type="Gene3D" id="3.40.50.12370">
    <property type="match status" value="1"/>
</dbReference>
<feature type="transmembrane region" description="Helical" evidence="6">
    <location>
        <begin position="83"/>
        <end position="111"/>
    </location>
</feature>
<evidence type="ECO:0000256" key="2">
    <source>
        <dbReference type="ARBA" id="ARBA00022475"/>
    </source>
</evidence>
<evidence type="ECO:0000256" key="4">
    <source>
        <dbReference type="ARBA" id="ARBA00022989"/>
    </source>
</evidence>
<feature type="transmembrane region" description="Helical" evidence="6">
    <location>
        <begin position="227"/>
        <end position="250"/>
    </location>
</feature>
<dbReference type="Pfam" id="PF00582">
    <property type="entry name" value="Usp"/>
    <property type="match status" value="2"/>
</dbReference>
<feature type="transmembrane region" description="Helical" evidence="6">
    <location>
        <begin position="270"/>
        <end position="291"/>
    </location>
</feature>
<feature type="domain" description="UspA" evidence="7">
    <location>
        <begin position="475"/>
        <end position="609"/>
    </location>
</feature>
<dbReference type="InterPro" id="IPR006016">
    <property type="entry name" value="UspA"/>
</dbReference>
<feature type="transmembrane region" description="Helical" evidence="6">
    <location>
        <begin position="417"/>
        <end position="434"/>
    </location>
</feature>
<evidence type="ECO:0000313" key="8">
    <source>
        <dbReference type="EMBL" id="QPV63243.1"/>
    </source>
</evidence>
<dbReference type="GeneID" id="60587029"/>